<dbReference type="SUPFAM" id="SSF51197">
    <property type="entry name" value="Clavaminate synthase-like"/>
    <property type="match status" value="1"/>
</dbReference>
<evidence type="ECO:0000256" key="2">
    <source>
        <dbReference type="ARBA" id="ARBA00022771"/>
    </source>
</evidence>
<dbReference type="GO" id="GO:0051864">
    <property type="term" value="F:histone H3K36 demethylase activity"/>
    <property type="evidence" value="ECO:0007669"/>
    <property type="project" value="TreeGrafter"/>
</dbReference>
<dbReference type="OrthoDB" id="9547406at2759"/>
<dbReference type="Gene3D" id="2.60.120.650">
    <property type="entry name" value="Cupin"/>
    <property type="match status" value="1"/>
</dbReference>
<dbReference type="Pfam" id="PF02373">
    <property type="entry name" value="JmjC"/>
    <property type="match status" value="1"/>
</dbReference>
<sequence>MAGSAGQYTLSNLVMRNKYSPETFCKLANSDKFKFPPKVRKDLEPISPSHPNLQESEERTQQVTTITPKSSPAYKKSNPQPLHTKKRANPQLEPWNFADIEMNLGVYNLDYCQALEKEYWRSLAYQPPLYGADLEGSLFDPNVKVWNVQNLGDLLQQMPFRLRGVNTAYLYFGMWRSTFPWHVEDMDLFSINYIHRGAPKQWYSISSAHKQRFEMIMKSTFSTDAVKCPQFMRHKRFLLSPSQLAGQNIQVNRLIHYQREFVITFPQGYHSGYNMGFNVAESINFATEDWLPIGLKAKVCKCTQDSIRFDVGEVFADFIDPELLEPRERESSHNSLLSTPQPKKTRGRAAKLVTPEDSTKKAKISRTKKSPKSRPQLQNFPEIDKYCVLCPSYQGTTVRGSNGHWAHEVCARLLPETDLVRSNLRYPNEPIALGLDSIPKHRWGHQCANCKKTFGIGLKCHDDSCTKYFHPTCVANQHLEIKQVQNDESGASHIFYCVDHTPDNFRIRTRHQSNATISSDVQQLPLLVNSIGITSKPPSQRKNSHQYIENPGINYNLNAFPSI</sequence>
<keyword evidence="2" id="KW-0863">Zinc-finger</keyword>
<feature type="compositionally biased region" description="Polar residues" evidence="4">
    <location>
        <begin position="61"/>
        <end position="70"/>
    </location>
</feature>
<feature type="region of interest" description="Disordered" evidence="4">
    <location>
        <begin position="37"/>
        <end position="88"/>
    </location>
</feature>
<evidence type="ECO:0000256" key="4">
    <source>
        <dbReference type="SAM" id="MobiDB-lite"/>
    </source>
</evidence>
<reference evidence="7 8" key="1">
    <citation type="journal article" date="2015" name="Genome Biol. Evol.">
        <title>Phylogenomic analyses indicate that early fungi evolved digesting cell walls of algal ancestors of land plants.</title>
        <authorList>
            <person name="Chang Y."/>
            <person name="Wang S."/>
            <person name="Sekimoto S."/>
            <person name="Aerts A.L."/>
            <person name="Choi C."/>
            <person name="Clum A."/>
            <person name="LaButti K.M."/>
            <person name="Lindquist E.A."/>
            <person name="Yee Ngan C."/>
            <person name="Ohm R.A."/>
            <person name="Salamov A.A."/>
            <person name="Grigoriev I.V."/>
            <person name="Spatafora J.W."/>
            <person name="Berbee M.L."/>
        </authorList>
    </citation>
    <scope>NUCLEOTIDE SEQUENCE [LARGE SCALE GENOMIC DNA]</scope>
    <source>
        <strain evidence="7 8">NRRL 28638</strain>
    </source>
</reference>
<keyword evidence="1" id="KW-0479">Metal-binding</keyword>
<dbReference type="GO" id="GO:0000785">
    <property type="term" value="C:chromatin"/>
    <property type="evidence" value="ECO:0007669"/>
    <property type="project" value="TreeGrafter"/>
</dbReference>
<dbReference type="PROSITE" id="PS51805">
    <property type="entry name" value="EPHD"/>
    <property type="match status" value="1"/>
</dbReference>
<dbReference type="InterPro" id="IPR034732">
    <property type="entry name" value="EPHD"/>
</dbReference>
<evidence type="ECO:0000259" key="5">
    <source>
        <dbReference type="PROSITE" id="PS51184"/>
    </source>
</evidence>
<evidence type="ECO:0000256" key="3">
    <source>
        <dbReference type="ARBA" id="ARBA00022833"/>
    </source>
</evidence>
<dbReference type="SMART" id="SM00558">
    <property type="entry name" value="JmjC"/>
    <property type="match status" value="1"/>
</dbReference>
<feature type="region of interest" description="Disordered" evidence="4">
    <location>
        <begin position="327"/>
        <end position="377"/>
    </location>
</feature>
<keyword evidence="3" id="KW-0862">Zinc</keyword>
<feature type="domain" description="PHD-type" evidence="6">
    <location>
        <begin position="374"/>
        <end position="501"/>
    </location>
</feature>
<keyword evidence="8" id="KW-1185">Reference proteome</keyword>
<dbReference type="GO" id="GO:0008270">
    <property type="term" value="F:zinc ion binding"/>
    <property type="evidence" value="ECO:0007669"/>
    <property type="project" value="UniProtKB-KW"/>
</dbReference>
<protein>
    <submittedName>
        <fullName evidence="7">JmjC-domain-containing protein</fullName>
    </submittedName>
</protein>
<accession>A0A137PIZ4</accession>
<dbReference type="STRING" id="796925.A0A137PIZ4"/>
<dbReference type="GO" id="GO:0005634">
    <property type="term" value="C:nucleus"/>
    <property type="evidence" value="ECO:0007669"/>
    <property type="project" value="TreeGrafter"/>
</dbReference>
<feature type="compositionally biased region" description="Polar residues" evidence="4">
    <location>
        <begin position="333"/>
        <end position="342"/>
    </location>
</feature>
<dbReference type="InterPro" id="IPR013083">
    <property type="entry name" value="Znf_RING/FYVE/PHD"/>
</dbReference>
<gene>
    <name evidence="7" type="ORF">CONCODRAFT_76519</name>
</gene>
<feature type="compositionally biased region" description="Basic residues" evidence="4">
    <location>
        <begin position="361"/>
        <end position="372"/>
    </location>
</feature>
<evidence type="ECO:0000259" key="6">
    <source>
        <dbReference type="PROSITE" id="PS51805"/>
    </source>
</evidence>
<evidence type="ECO:0000313" key="8">
    <source>
        <dbReference type="Proteomes" id="UP000070444"/>
    </source>
</evidence>
<dbReference type="Gene3D" id="3.30.40.10">
    <property type="entry name" value="Zinc/RING finger domain, C3HC4 (zinc finger)"/>
    <property type="match status" value="1"/>
</dbReference>
<dbReference type="PROSITE" id="PS51184">
    <property type="entry name" value="JMJC"/>
    <property type="match status" value="1"/>
</dbReference>
<dbReference type="GO" id="GO:0032454">
    <property type="term" value="F:histone H3K9 demethylase activity"/>
    <property type="evidence" value="ECO:0007669"/>
    <property type="project" value="TreeGrafter"/>
</dbReference>
<dbReference type="EMBL" id="KQ964418">
    <property type="protein sequence ID" value="KXN74978.1"/>
    <property type="molecule type" value="Genomic_DNA"/>
</dbReference>
<proteinExistence type="predicted"/>
<dbReference type="AlphaFoldDB" id="A0A137PIZ4"/>
<evidence type="ECO:0000256" key="1">
    <source>
        <dbReference type="ARBA" id="ARBA00022723"/>
    </source>
</evidence>
<dbReference type="Proteomes" id="UP000070444">
    <property type="component" value="Unassembled WGS sequence"/>
</dbReference>
<dbReference type="Pfam" id="PF13832">
    <property type="entry name" value="zf-HC5HC2H_2"/>
    <property type="match status" value="1"/>
</dbReference>
<feature type="domain" description="JmjC" evidence="5">
    <location>
        <begin position="140"/>
        <end position="302"/>
    </location>
</feature>
<dbReference type="PANTHER" id="PTHR10694">
    <property type="entry name" value="LYSINE-SPECIFIC DEMETHYLASE"/>
    <property type="match status" value="1"/>
</dbReference>
<evidence type="ECO:0000313" key="7">
    <source>
        <dbReference type="EMBL" id="KXN74978.1"/>
    </source>
</evidence>
<name>A0A137PIZ4_CONC2</name>
<dbReference type="InterPro" id="IPR003347">
    <property type="entry name" value="JmjC_dom"/>
</dbReference>
<dbReference type="GO" id="GO:0010468">
    <property type="term" value="P:regulation of gene expression"/>
    <property type="evidence" value="ECO:0007669"/>
    <property type="project" value="TreeGrafter"/>
</dbReference>
<dbReference type="PANTHER" id="PTHR10694:SF7">
    <property type="entry name" value="[HISTONE H3]-TRIMETHYL-L-LYSINE(9) DEMETHYLASE"/>
    <property type="match status" value="1"/>
</dbReference>
<organism evidence="7 8">
    <name type="scientific">Conidiobolus coronatus (strain ATCC 28846 / CBS 209.66 / NRRL 28638)</name>
    <name type="common">Delacroixia coronata</name>
    <dbReference type="NCBI Taxonomy" id="796925"/>
    <lineage>
        <taxon>Eukaryota</taxon>
        <taxon>Fungi</taxon>
        <taxon>Fungi incertae sedis</taxon>
        <taxon>Zoopagomycota</taxon>
        <taxon>Entomophthoromycotina</taxon>
        <taxon>Entomophthoromycetes</taxon>
        <taxon>Entomophthorales</taxon>
        <taxon>Ancylistaceae</taxon>
        <taxon>Conidiobolus</taxon>
    </lineage>
</organism>